<evidence type="ECO:0000313" key="2">
    <source>
        <dbReference type="Proteomes" id="UP001477672"/>
    </source>
</evidence>
<proteinExistence type="predicted"/>
<evidence type="ECO:0000313" key="1">
    <source>
        <dbReference type="EMBL" id="MEQ2519529.1"/>
    </source>
</evidence>
<gene>
    <name evidence="1" type="ORF">WMO24_03665</name>
</gene>
<sequence length="285" mass="31818">MFGYIMPFKAELKVREWTLYRSYYCGLCKELKREYGFLPRFLLNYDMVLLAMTADGLSAAQPSVCPERCIAGPLQKRPVCGSTPGLRLAADALILTAYYKVADDIADESFFKKARAHLLRILLSGPHQKAARRLPEADKLFAEQTLAQQALEKRSSTCLDEAAEPTAQMTGALFALCGPQKEILHRMGLFLGKILYFLDAAEDYDKDAEKGSYNVFLTNGFSKEEAIQQAQTLCRMCAGETALCYNLLDVSSYKSILDNIVFLGLPQSIALAGTERPHHNRHDPI</sequence>
<dbReference type="Pfam" id="PF18937">
    <property type="entry name" value="DUF5685"/>
    <property type="match status" value="1"/>
</dbReference>
<dbReference type="RefSeq" id="WP_349214960.1">
    <property type="nucleotide sequence ID" value="NZ_JBBMFA010000058.1"/>
</dbReference>
<dbReference type="InterPro" id="IPR043740">
    <property type="entry name" value="DUF5685"/>
</dbReference>
<keyword evidence="2" id="KW-1185">Reference proteome</keyword>
<accession>A0ABV1GCJ7</accession>
<reference evidence="1 2" key="1">
    <citation type="submission" date="2024-03" db="EMBL/GenBank/DDBJ databases">
        <title>Human intestinal bacterial collection.</title>
        <authorList>
            <person name="Pauvert C."/>
            <person name="Hitch T.C.A."/>
            <person name="Clavel T."/>
        </authorList>
    </citation>
    <scope>NUCLEOTIDE SEQUENCE [LARGE SCALE GENOMIC DNA]</scope>
    <source>
        <strain evidence="1 2">CLA-JM-H11</strain>
    </source>
</reference>
<name>A0ABV1GCJ7_9FIRM</name>
<dbReference type="Proteomes" id="UP001477672">
    <property type="component" value="Unassembled WGS sequence"/>
</dbReference>
<organism evidence="1 2">
    <name type="scientific">Ruthenibacterium intestinale</name>
    <dbReference type="NCBI Taxonomy" id="3133163"/>
    <lineage>
        <taxon>Bacteria</taxon>
        <taxon>Bacillati</taxon>
        <taxon>Bacillota</taxon>
        <taxon>Clostridia</taxon>
        <taxon>Eubacteriales</taxon>
        <taxon>Oscillospiraceae</taxon>
        <taxon>Ruthenibacterium</taxon>
    </lineage>
</organism>
<comment type="caution">
    <text evidence="1">The sequence shown here is derived from an EMBL/GenBank/DDBJ whole genome shotgun (WGS) entry which is preliminary data.</text>
</comment>
<protein>
    <submittedName>
        <fullName evidence="1">DUF5685 family protein</fullName>
    </submittedName>
</protein>
<dbReference type="EMBL" id="JBBMFA010000058">
    <property type="protein sequence ID" value="MEQ2519529.1"/>
    <property type="molecule type" value="Genomic_DNA"/>
</dbReference>